<sequence>MAPDAAEGAQQSKDPVLESSGQLSASSSLTLVLRPASSAGASVLASTDPAVSRTPSPVSRMLDLSGTIRYIKSGVPPASHVSPVGCANILPTHAVIPPKRGLDSNYFVIPMSKRGMENPMVFDGLSDLNFNDLAKLVGSQRVVRDMVLQSHTDHEGLSLDLFETCLSSLTIRREMASILMQFQAERSAERLFYSMSLLDRLLSRRRPDSQVHDSAGISVQDTSLRAKYDNLARDYGFLEAYIDQERKSLKSLSRKLKPNWAASSPRLRMNIQKLEARLESARQTISRLEKSRRDKDFSADKLMEFLWQHPRSVAVLTLHLTPFEKGTKPPKEWTTWLSVETADKPYRMAPPFPCPMQDDSEKSAAEDGVAVSDDDDANADQEGKSEEKPPVPVTRSKPSDQATTPKVTSPSAKSVSGCPAKQSHRITNAMQVIEMETPHGTVKRALRIFFDQKLSIEHIQSRFQDFVTLSDLRQDTLLTMQAGFGYSLAVQMMGDNAAAHHEFPENKLCDMLVQMMYHRCLDDTPWTQHVPDRYFKTAEVTLRTHLSAGVYPPEWPVLRNVPDDSLTAHQGIEIADSEEEDDRRTKTTRRHSLDTARSRPTAEVTLRTHLSGGVYPPEWPVLRNSSEDEKPKQSSPSKRGSLSPISSTDGGNNGKKPKRKVSGKRKRRSSGGSSGSDSERVSGTYTPSPKRPRPRGSNERTKSRLAMLRYEDLTDADKTEIEVVDRGIRNEVIFLKRRWTPLYRQYLDLLAKKPWKVMFANLPKYLYFYLRKDFSPTAVKALDRHIKYMKDNFRTFWDVLHWFVIKTQVEKAEDADDEKMEIYVGSLAIHSGRSSRHETVGRDFEKRLERMFKTGVPRTII</sequence>
<gene>
    <name evidence="3" type="ORF">PHMEG_00028476</name>
</gene>
<dbReference type="Proteomes" id="UP000198211">
    <property type="component" value="Unassembled WGS sequence"/>
</dbReference>
<feature type="compositionally biased region" description="Polar residues" evidence="2">
    <location>
        <begin position="399"/>
        <end position="414"/>
    </location>
</feature>
<protein>
    <submittedName>
        <fullName evidence="3">Uncharacterized protein</fullName>
    </submittedName>
</protein>
<keyword evidence="1" id="KW-0175">Coiled coil</keyword>
<accession>A0A225V5W1</accession>
<evidence type="ECO:0000256" key="2">
    <source>
        <dbReference type="SAM" id="MobiDB-lite"/>
    </source>
</evidence>
<feature type="region of interest" description="Disordered" evidence="2">
    <location>
        <begin position="1"/>
        <end position="21"/>
    </location>
</feature>
<reference evidence="4" key="1">
    <citation type="submission" date="2017-03" db="EMBL/GenBank/DDBJ databases">
        <title>Phytopthora megakarya and P. palmivora, two closely related causual agents of cacao black pod achieved similar genome size and gene model numbers by different mechanisms.</title>
        <authorList>
            <person name="Ali S."/>
            <person name="Shao J."/>
            <person name="Larry D.J."/>
            <person name="Kronmiller B."/>
            <person name="Shen D."/>
            <person name="Strem M.D."/>
            <person name="Melnick R.L."/>
            <person name="Guiltinan M.J."/>
            <person name="Tyler B.M."/>
            <person name="Meinhardt L.W."/>
            <person name="Bailey B.A."/>
        </authorList>
    </citation>
    <scope>NUCLEOTIDE SEQUENCE [LARGE SCALE GENOMIC DNA]</scope>
    <source>
        <strain evidence="4">zdho120</strain>
    </source>
</reference>
<name>A0A225V5W1_9STRA</name>
<comment type="caution">
    <text evidence="3">The sequence shown here is derived from an EMBL/GenBank/DDBJ whole genome shotgun (WGS) entry which is preliminary data.</text>
</comment>
<feature type="coiled-coil region" evidence="1">
    <location>
        <begin position="264"/>
        <end position="291"/>
    </location>
</feature>
<evidence type="ECO:0000313" key="3">
    <source>
        <dbReference type="EMBL" id="OWZ00349.1"/>
    </source>
</evidence>
<feature type="region of interest" description="Disordered" evidence="2">
    <location>
        <begin position="345"/>
        <end position="423"/>
    </location>
</feature>
<organism evidence="3 4">
    <name type="scientific">Phytophthora megakarya</name>
    <dbReference type="NCBI Taxonomy" id="4795"/>
    <lineage>
        <taxon>Eukaryota</taxon>
        <taxon>Sar</taxon>
        <taxon>Stramenopiles</taxon>
        <taxon>Oomycota</taxon>
        <taxon>Peronosporomycetes</taxon>
        <taxon>Peronosporales</taxon>
        <taxon>Peronosporaceae</taxon>
        <taxon>Phytophthora</taxon>
    </lineage>
</organism>
<feature type="compositionally biased region" description="Basic residues" evidence="2">
    <location>
        <begin position="655"/>
        <end position="669"/>
    </location>
</feature>
<dbReference type="AlphaFoldDB" id="A0A225V5W1"/>
<evidence type="ECO:0000256" key="1">
    <source>
        <dbReference type="SAM" id="Coils"/>
    </source>
</evidence>
<feature type="compositionally biased region" description="Polar residues" evidence="2">
    <location>
        <begin position="633"/>
        <end position="650"/>
    </location>
</feature>
<keyword evidence="4" id="KW-1185">Reference proteome</keyword>
<dbReference type="STRING" id="4795.A0A225V5W1"/>
<dbReference type="EMBL" id="NBNE01007684">
    <property type="protein sequence ID" value="OWZ00349.1"/>
    <property type="molecule type" value="Genomic_DNA"/>
</dbReference>
<feature type="region of interest" description="Disordered" evidence="2">
    <location>
        <begin position="571"/>
        <end position="704"/>
    </location>
</feature>
<evidence type="ECO:0000313" key="4">
    <source>
        <dbReference type="Proteomes" id="UP000198211"/>
    </source>
</evidence>
<proteinExistence type="predicted"/>